<dbReference type="NCBIfam" id="NF008752">
    <property type="entry name" value="PRK11784.1-4"/>
    <property type="match status" value="1"/>
</dbReference>
<evidence type="ECO:0000313" key="3">
    <source>
        <dbReference type="EMBL" id="KIE47369.1"/>
    </source>
</evidence>
<dbReference type="NCBIfam" id="TIGR03167">
    <property type="entry name" value="tRNA_sel_U_synt"/>
    <property type="match status" value="1"/>
</dbReference>
<keyword evidence="4" id="KW-1185">Reference proteome</keyword>
<dbReference type="SUPFAM" id="SSF52540">
    <property type="entry name" value="P-loop containing nucleoside triphosphate hydrolases"/>
    <property type="match status" value="1"/>
</dbReference>
<dbReference type="GO" id="GO:0043828">
    <property type="term" value="F:tRNA 2-selenouridine synthase activity"/>
    <property type="evidence" value="ECO:0007669"/>
    <property type="project" value="InterPro"/>
</dbReference>
<dbReference type="Pfam" id="PF00581">
    <property type="entry name" value="Rhodanese"/>
    <property type="match status" value="1"/>
</dbReference>
<evidence type="ECO:0000313" key="4">
    <source>
        <dbReference type="Proteomes" id="UP000031366"/>
    </source>
</evidence>
<dbReference type="InterPro" id="IPR058840">
    <property type="entry name" value="AAA_SelU"/>
</dbReference>
<dbReference type="Pfam" id="PF26341">
    <property type="entry name" value="AAA_SelU"/>
    <property type="match status" value="1"/>
</dbReference>
<dbReference type="AlphaFoldDB" id="A0A0C1U3G4"/>
<dbReference type="InterPro" id="IPR036873">
    <property type="entry name" value="Rhodanese-like_dom_sf"/>
</dbReference>
<dbReference type="PROSITE" id="PS50206">
    <property type="entry name" value="RHODANESE_3"/>
    <property type="match status" value="1"/>
</dbReference>
<dbReference type="PANTHER" id="PTHR30401">
    <property type="entry name" value="TRNA 2-SELENOURIDINE SYNTHASE"/>
    <property type="match status" value="1"/>
</dbReference>
<dbReference type="RefSeq" id="WP_039632416.1">
    <property type="nucleotide sequence ID" value="NZ_AYSO01000015.1"/>
</dbReference>
<sequence length="345" mass="39763">MVRTIDYKELRGDYVLVDVRSPGEYKEATIPGAVNIPLFNDEERALIGTIYTRESTEKAKRLGVDLVSKKLPKIYEEIIDLEKKYNKVVMFCARGGMRSASIAELLGALGIKIERIKGGYKGYRAVINEELPKLNEEVTYVVLHGNTGVGKTEILKKLMENNRDVLDLEGFANHRGSILGSVGLGENYSQKHFESLIYEGLKNKKSKYVFIEAESRRIGRVLIPEYIHNRMKEGIHVFIDADLDFRSNLIINEYTKGKNCNEELCDAIMKIRKHISVANLEQYCERIRNNDYIDVVKELMVRYYDPLYMHSSNQYKYDFKIIVESIEASAKQLEDFIDNYKNDVN</sequence>
<organism evidence="3 4">
    <name type="scientific">Clostridium argentinense CDC 2741</name>
    <dbReference type="NCBI Taxonomy" id="1418104"/>
    <lineage>
        <taxon>Bacteria</taxon>
        <taxon>Bacillati</taxon>
        <taxon>Bacillota</taxon>
        <taxon>Clostridia</taxon>
        <taxon>Eubacteriales</taxon>
        <taxon>Clostridiaceae</taxon>
        <taxon>Clostridium</taxon>
    </lineage>
</organism>
<evidence type="ECO:0000259" key="2">
    <source>
        <dbReference type="PROSITE" id="PS50206"/>
    </source>
</evidence>
<proteinExistence type="predicted"/>
<dbReference type="InterPro" id="IPR001763">
    <property type="entry name" value="Rhodanese-like_dom"/>
</dbReference>
<dbReference type="Proteomes" id="UP000031366">
    <property type="component" value="Unassembled WGS sequence"/>
</dbReference>
<dbReference type="PANTHER" id="PTHR30401:SF0">
    <property type="entry name" value="TRNA 2-SELENOURIDINE SYNTHASE"/>
    <property type="match status" value="1"/>
</dbReference>
<protein>
    <submittedName>
        <fullName evidence="3">tRNA 2-selenouridine synthase</fullName>
    </submittedName>
</protein>
<dbReference type="EMBL" id="AYSO01000015">
    <property type="protein sequence ID" value="KIE47369.1"/>
    <property type="molecule type" value="Genomic_DNA"/>
</dbReference>
<reference evidence="3 4" key="1">
    <citation type="journal article" date="2015" name="Infect. Genet. Evol.">
        <title>Genomic sequences of six botulinum neurotoxin-producing strains representing three clostridial species illustrate the mobility and diversity of botulinum neurotoxin genes.</title>
        <authorList>
            <person name="Smith T.J."/>
            <person name="Hill K.K."/>
            <person name="Xie G."/>
            <person name="Foley B.T."/>
            <person name="Williamson C.H."/>
            <person name="Foster J.T."/>
            <person name="Johnson S.L."/>
            <person name="Chertkov O."/>
            <person name="Teshima H."/>
            <person name="Gibbons H.S."/>
            <person name="Johnsky L.A."/>
            <person name="Karavis M.A."/>
            <person name="Smith L.A."/>
        </authorList>
    </citation>
    <scope>NUCLEOTIDE SEQUENCE [LARGE SCALE GENOMIC DNA]</scope>
    <source>
        <strain evidence="3 4">CDC 2741</strain>
    </source>
</reference>
<dbReference type="InterPro" id="IPR027417">
    <property type="entry name" value="P-loop_NTPase"/>
</dbReference>
<comment type="caution">
    <text evidence="3">The sequence shown here is derived from an EMBL/GenBank/DDBJ whole genome shotgun (WGS) entry which is preliminary data.</text>
</comment>
<dbReference type="GO" id="GO:0002098">
    <property type="term" value="P:tRNA wobble uridine modification"/>
    <property type="evidence" value="ECO:0007669"/>
    <property type="project" value="InterPro"/>
</dbReference>
<evidence type="ECO:0000256" key="1">
    <source>
        <dbReference type="ARBA" id="ARBA00023266"/>
    </source>
</evidence>
<dbReference type="SMART" id="SM00450">
    <property type="entry name" value="RHOD"/>
    <property type="match status" value="1"/>
</dbReference>
<accession>A0A0C1U3G4</accession>
<dbReference type="Gene3D" id="3.40.250.10">
    <property type="entry name" value="Rhodanese-like domain"/>
    <property type="match status" value="1"/>
</dbReference>
<dbReference type="InterPro" id="IPR017582">
    <property type="entry name" value="SelU"/>
</dbReference>
<dbReference type="NCBIfam" id="NF008750">
    <property type="entry name" value="PRK11784.1-2"/>
    <property type="match status" value="1"/>
</dbReference>
<dbReference type="OrthoDB" id="9808735at2"/>
<name>A0A0C1U3G4_9CLOT</name>
<gene>
    <name evidence="3" type="primary">selU</name>
    <name evidence="3" type="ORF">U732_1430</name>
</gene>
<dbReference type="STRING" id="29341.RSJ17_13070"/>
<keyword evidence="1" id="KW-0711">Selenium</keyword>
<feature type="domain" description="Rhodanese" evidence="2">
    <location>
        <begin position="10"/>
        <end position="132"/>
    </location>
</feature>
<dbReference type="SUPFAM" id="SSF52821">
    <property type="entry name" value="Rhodanese/Cell cycle control phosphatase"/>
    <property type="match status" value="1"/>
</dbReference>